<dbReference type="GeneID" id="37877649"/>
<dbReference type="InterPro" id="IPR041685">
    <property type="entry name" value="AAA_GajA/Old/RecF-like"/>
</dbReference>
<dbReference type="Pfam" id="PF14491">
    <property type="entry name" value="DUF4435"/>
    <property type="match status" value="1"/>
</dbReference>
<dbReference type="Proteomes" id="UP000263012">
    <property type="component" value="Chromosome"/>
</dbReference>
<dbReference type="RefSeq" id="WP_161945917.1">
    <property type="nucleotide sequence ID" value="NZ_CP025066.1"/>
</dbReference>
<reference evidence="5" key="1">
    <citation type="submission" date="2017-11" db="EMBL/GenBank/DDBJ databases">
        <title>Phenotypic and genomic properties of facultatively anaerobic sulfur-reducing natronoarchaea from hypersaline soda lakes.</title>
        <authorList>
            <person name="Sorokin D.Y."/>
            <person name="Kublanov I.V."/>
            <person name="Roman P."/>
            <person name="Sinninghe Damste J.S."/>
            <person name="Golyshin P.N."/>
            <person name="Rojo D."/>
            <person name="Ciordia S."/>
            <person name="Mena M.D.C."/>
            <person name="Ferrer M."/>
            <person name="Messina E."/>
            <person name="Smedile F."/>
            <person name="La Spada G."/>
            <person name="La Cono V."/>
            <person name="Yakimov M.M."/>
        </authorList>
    </citation>
    <scope>NUCLEOTIDE SEQUENCE [LARGE SCALE GENOMIC DNA]</scope>
    <source>
        <strain evidence="5">AArc-Sl</strain>
    </source>
</reference>
<organism evidence="4 5">
    <name type="scientific">Halalkaliarchaeum desulfuricum</name>
    <dbReference type="NCBI Taxonomy" id="2055893"/>
    <lineage>
        <taxon>Archaea</taxon>
        <taxon>Methanobacteriati</taxon>
        <taxon>Methanobacteriota</taxon>
        <taxon>Stenosarchaea group</taxon>
        <taxon>Halobacteria</taxon>
        <taxon>Halobacteriales</taxon>
        <taxon>Haloferacaceae</taxon>
        <taxon>Halalkaliarchaeum</taxon>
    </lineage>
</organism>
<dbReference type="EMBL" id="CP025066">
    <property type="protein sequence ID" value="AUX08933.1"/>
    <property type="molecule type" value="Genomic_DNA"/>
</dbReference>
<dbReference type="Gene3D" id="3.40.50.300">
    <property type="entry name" value="P-loop containing nucleotide triphosphate hydrolases"/>
    <property type="match status" value="1"/>
</dbReference>
<keyword evidence="5" id="KW-1185">Reference proteome</keyword>
<dbReference type="InterPro" id="IPR029492">
    <property type="entry name" value="DUF4435"/>
</dbReference>
<evidence type="ECO:0000259" key="2">
    <source>
        <dbReference type="Pfam" id="PF13175"/>
    </source>
</evidence>
<gene>
    <name evidence="4" type="ORF">AArcSl_1302</name>
</gene>
<dbReference type="AlphaFoldDB" id="A0A343TIL1"/>
<dbReference type="Pfam" id="PF13175">
    <property type="entry name" value="AAA_15"/>
    <property type="match status" value="1"/>
</dbReference>
<dbReference type="KEGG" id="hdf:AArcSl_1302"/>
<evidence type="ECO:0000256" key="1">
    <source>
        <dbReference type="SAM" id="MobiDB-lite"/>
    </source>
</evidence>
<feature type="domain" description="DUF4435" evidence="3">
    <location>
        <begin position="316"/>
        <end position="517"/>
    </location>
</feature>
<evidence type="ECO:0000259" key="3">
    <source>
        <dbReference type="Pfam" id="PF14491"/>
    </source>
</evidence>
<name>A0A343TIL1_9EURY</name>
<dbReference type="PANTHER" id="PTHR43581:SF4">
    <property type="entry name" value="ATP_GTP PHOSPHATASE"/>
    <property type="match status" value="1"/>
</dbReference>
<evidence type="ECO:0000313" key="4">
    <source>
        <dbReference type="EMBL" id="AUX08933.1"/>
    </source>
</evidence>
<sequence length="573" mass="65037">MIIAGPNGVGKSTLLDELDEYIKRNRDSVETSGDVDAVYLSPHRAPISSDLNATALTSLERTSSRDSLSKRRYKLSPSSLPNEVRRQNKRNRYEADFAPYFEVKKRLAQFEFDKGQLLTDIYEEKNEVPPNYLPDIGQPLKSAIDAVLPGIEYLGVKQDGQKYKIKFTDKSGAEIEFDELSSGEKDAISILFLIVERQTEELFNQARGEEGEKEDLVMLIDSPGAYLHPAMQERFLNFLETTLQDTVNEKVSLQVIICTHSRTILENADKDIIYFLLYQDQRDDNQLVSAENISTNELDRVFGELGMTALSSGNPLILVEGKSDREYLRKLYPDFTDRVEIIPLGGKDNIIGLDQAFNKIIPELYSSGVYIFAIVDRDRDFSIEEKYSQFIHPIPVTCIENFLLDSGAIYDALDVLAGDELLKENGCNSPEDIQDLLGKIITRESYKQREIRKRLNEELSFYVGTNDIDELNEENIKTRIDEVTEKKKERVSNSISDVKQSVEESAKSKDLNKLNGKFILGEISSEFGVTQDKLGRAIAVNLERKNNQPDDLTEIVDEIREILDKESTPQSHI</sequence>
<feature type="domain" description="Endonuclease GajA/Old nuclease/RecF-like AAA" evidence="2">
    <location>
        <begin position="109"/>
        <end position="264"/>
    </location>
</feature>
<protein>
    <recommendedName>
        <fullName evidence="6">AAA+ ATPase domain-containing protein</fullName>
    </recommendedName>
</protein>
<evidence type="ECO:0000313" key="5">
    <source>
        <dbReference type="Proteomes" id="UP000263012"/>
    </source>
</evidence>
<dbReference type="SUPFAM" id="SSF52540">
    <property type="entry name" value="P-loop containing nucleoside triphosphate hydrolases"/>
    <property type="match status" value="1"/>
</dbReference>
<dbReference type="InterPro" id="IPR027417">
    <property type="entry name" value="P-loop_NTPase"/>
</dbReference>
<dbReference type="InterPro" id="IPR051396">
    <property type="entry name" value="Bact_Antivir_Def_Nuclease"/>
</dbReference>
<evidence type="ECO:0008006" key="6">
    <source>
        <dbReference type="Google" id="ProtNLM"/>
    </source>
</evidence>
<feature type="region of interest" description="Disordered" evidence="1">
    <location>
        <begin position="62"/>
        <end position="87"/>
    </location>
</feature>
<dbReference type="PANTHER" id="PTHR43581">
    <property type="entry name" value="ATP/GTP PHOSPHATASE"/>
    <property type="match status" value="1"/>
</dbReference>
<accession>A0A343TIL1</accession>
<proteinExistence type="predicted"/>
<dbReference type="OrthoDB" id="25344at2157"/>